<dbReference type="STRING" id="933084.A0A067PIS5"/>
<evidence type="ECO:0000313" key="1">
    <source>
        <dbReference type="EMBL" id="KDQ54709.1"/>
    </source>
</evidence>
<dbReference type="OrthoDB" id="3245315at2759"/>
<reference evidence="2" key="1">
    <citation type="journal article" date="2014" name="Proc. Natl. Acad. Sci. U.S.A.">
        <title>Extensive sampling of basidiomycete genomes demonstrates inadequacy of the white-rot/brown-rot paradigm for wood decay fungi.</title>
        <authorList>
            <person name="Riley R."/>
            <person name="Salamov A.A."/>
            <person name="Brown D.W."/>
            <person name="Nagy L.G."/>
            <person name="Floudas D."/>
            <person name="Held B.W."/>
            <person name="Levasseur A."/>
            <person name="Lombard V."/>
            <person name="Morin E."/>
            <person name="Otillar R."/>
            <person name="Lindquist E.A."/>
            <person name="Sun H."/>
            <person name="LaButti K.M."/>
            <person name="Schmutz J."/>
            <person name="Jabbour D."/>
            <person name="Luo H."/>
            <person name="Baker S.E."/>
            <person name="Pisabarro A.G."/>
            <person name="Walton J.D."/>
            <person name="Blanchette R.A."/>
            <person name="Henrissat B."/>
            <person name="Martin F."/>
            <person name="Cullen D."/>
            <person name="Hibbett D.S."/>
            <person name="Grigoriev I.V."/>
        </authorList>
    </citation>
    <scope>NUCLEOTIDE SEQUENCE [LARGE SCALE GENOMIC DNA]</scope>
    <source>
        <strain evidence="2">MUCL 33604</strain>
    </source>
</reference>
<proteinExistence type="predicted"/>
<dbReference type="InParanoid" id="A0A067PIS5"/>
<name>A0A067PIS5_9AGAM</name>
<evidence type="ECO:0000313" key="2">
    <source>
        <dbReference type="Proteomes" id="UP000027265"/>
    </source>
</evidence>
<dbReference type="EMBL" id="KL197728">
    <property type="protein sequence ID" value="KDQ54709.1"/>
    <property type="molecule type" value="Genomic_DNA"/>
</dbReference>
<dbReference type="HOGENOM" id="CLU_093534_0_0_1"/>
<organism evidence="1 2">
    <name type="scientific">Jaapia argillacea MUCL 33604</name>
    <dbReference type="NCBI Taxonomy" id="933084"/>
    <lineage>
        <taxon>Eukaryota</taxon>
        <taxon>Fungi</taxon>
        <taxon>Dikarya</taxon>
        <taxon>Basidiomycota</taxon>
        <taxon>Agaricomycotina</taxon>
        <taxon>Agaricomycetes</taxon>
        <taxon>Agaricomycetidae</taxon>
        <taxon>Jaapiales</taxon>
        <taxon>Jaapiaceae</taxon>
        <taxon>Jaapia</taxon>
    </lineage>
</organism>
<sequence>MPRSRSVFDYLAKTQIQGLETRGGEFGPNTTSGNYSWKDIKGLHPWANFTFEHITRSPYAQCLTRPVVSREPPSRQMRFYDENTLYDRFGNVLFPYLRRALAASLDPCPPGHVPLTSDVGGAARQRGKGFLDRAGRIRDDGLSPEESPNRLPGEIKVSWKWQVEWASLSVTVDRGREYRQVLSQQLYYMKCHETRYGYILTDWELVCLRRRPGEPGHLDVSPPIPITACNDDSITVLPVLWYIHILASDGTEW</sequence>
<accession>A0A067PIS5</accession>
<protein>
    <submittedName>
        <fullName evidence="1">Uncharacterized protein</fullName>
    </submittedName>
</protein>
<gene>
    <name evidence="1" type="ORF">JAAARDRAFT_100279</name>
</gene>
<dbReference type="AlphaFoldDB" id="A0A067PIS5"/>
<keyword evidence="2" id="KW-1185">Reference proteome</keyword>
<feature type="non-terminal residue" evidence="1">
    <location>
        <position position="253"/>
    </location>
</feature>
<dbReference type="Proteomes" id="UP000027265">
    <property type="component" value="Unassembled WGS sequence"/>
</dbReference>